<protein>
    <submittedName>
        <fullName evidence="1">Organic cation/carnitine transporter 2</fullName>
    </submittedName>
</protein>
<name>A0ACB8HQA3_CITSI</name>
<comment type="caution">
    <text evidence="1">The sequence shown here is derived from an EMBL/GenBank/DDBJ whole genome shotgun (WGS) entry which is preliminary data.</text>
</comment>
<evidence type="ECO:0000313" key="1">
    <source>
        <dbReference type="EMBL" id="KAH9676947.1"/>
    </source>
</evidence>
<sequence length="620" mass="68119">MADPSPLLCQSNSCTDDQESSDQRSHKQSISSLDEIVEQGIGEAEPTWHCLNNTTCSSASNICMFPKSSWAWDGNPTTTALTIISEWGLECSSAFIKGLPAASHFTGCLLGIVFLATLADSSLGRKNLLFLSCLTMSVATSLTIFSNNLWIYSLLRFFSGISRATIGTCTIVLLTEKVGTEWRGLVVILDSFFFTIGTLTLPAIAYTNRSSSWTIIYLWTSIPTLVYSGLLYIFVSESPRWLFMQGRQEEAVEVIKSLSPIKDSNQLSLSLVSAVSFGHEPAASSKESSFLSSIRELFVRRWALERTLALMVPGFGIGVVYYGMTLGIENLGFDIYLGVVFNALLEIPVWGIYFDKTSHDEQVSGSRIPRTGIFCRSQRLRWGDPVNDGWRDVHSWPRIKARSPSSHDYDNGASTSESLGGDGRGLWEGSDSREAYKRVTNEGKAYVSDLSVGGITPGKHPVCSDLSLCTWEFAEKKSYEKRSWKSSLLVLFIISGICSIMAVVANDISNAGKRMRIGLELASLFSAYIAYTVIFIYAIELFPTCVRNSATSIMRLAIIFAAIFSSVLVAAGSNNEFVSYGVFGLVIICCGFFVICLPETRGSSLCDTIDQREHKDSVTV</sequence>
<evidence type="ECO:0000313" key="2">
    <source>
        <dbReference type="Proteomes" id="UP000829398"/>
    </source>
</evidence>
<dbReference type="Proteomes" id="UP000829398">
    <property type="component" value="Chromosome 9"/>
</dbReference>
<organism evidence="1 2">
    <name type="scientific">Citrus sinensis</name>
    <name type="common">Sweet orange</name>
    <name type="synonym">Citrus aurantium var. sinensis</name>
    <dbReference type="NCBI Taxonomy" id="2711"/>
    <lineage>
        <taxon>Eukaryota</taxon>
        <taxon>Viridiplantae</taxon>
        <taxon>Streptophyta</taxon>
        <taxon>Embryophyta</taxon>
        <taxon>Tracheophyta</taxon>
        <taxon>Spermatophyta</taxon>
        <taxon>Magnoliopsida</taxon>
        <taxon>eudicotyledons</taxon>
        <taxon>Gunneridae</taxon>
        <taxon>Pentapetalae</taxon>
        <taxon>rosids</taxon>
        <taxon>malvids</taxon>
        <taxon>Sapindales</taxon>
        <taxon>Rutaceae</taxon>
        <taxon>Aurantioideae</taxon>
        <taxon>Citrus</taxon>
    </lineage>
</organism>
<accession>A0ACB8HQA3</accession>
<gene>
    <name evidence="1" type="ORF">KPL71_025217</name>
</gene>
<keyword evidence="2" id="KW-1185">Reference proteome</keyword>
<reference evidence="2" key="1">
    <citation type="journal article" date="2023" name="Hortic. Res.">
        <title>A chromosome-level phased genome enabling allele-level studies in sweet orange: a case study on citrus Huanglongbing tolerance.</title>
        <authorList>
            <person name="Wu B."/>
            <person name="Yu Q."/>
            <person name="Deng Z."/>
            <person name="Duan Y."/>
            <person name="Luo F."/>
            <person name="Gmitter F. Jr."/>
        </authorList>
    </citation>
    <scope>NUCLEOTIDE SEQUENCE [LARGE SCALE GENOMIC DNA]</scope>
    <source>
        <strain evidence="2">cv. Valencia</strain>
    </source>
</reference>
<proteinExistence type="predicted"/>
<dbReference type="EMBL" id="CM039178">
    <property type="protein sequence ID" value="KAH9676947.1"/>
    <property type="molecule type" value="Genomic_DNA"/>
</dbReference>